<protein>
    <submittedName>
        <fullName evidence="1">Uncharacterized protein</fullName>
    </submittedName>
</protein>
<proteinExistence type="predicted"/>
<dbReference type="AlphaFoldDB" id="A0A0L6CQY0"/>
<dbReference type="EMBL" id="LGVV01000065">
    <property type="protein sequence ID" value="KNX40162.1"/>
    <property type="molecule type" value="Genomic_DNA"/>
</dbReference>
<reference evidence="2" key="1">
    <citation type="submission" date="2015-07" db="EMBL/GenBank/DDBJ databases">
        <title>Draft Genome Sequence of Roseovarius tolerans EL-164, a producer of N-Acylated Alanine Methyl Esters (NAMEs).</title>
        <authorList>
            <person name="Voget S."/>
            <person name="Bruns H."/>
            <person name="Wagner-Doebler I."/>
            <person name="Schulz S."/>
            <person name="Daniel R."/>
        </authorList>
    </citation>
    <scope>NUCLEOTIDE SEQUENCE [LARGE SCALE GENOMIC DNA]</scope>
    <source>
        <strain evidence="2">EL-164</strain>
    </source>
</reference>
<sequence>MFATLILNAYSQVQGLIVEAHEDGQISVSVGERVFKGWPVTKPKSLAQSDRKPELEHA</sequence>
<dbReference type="PATRIC" id="fig|74031.6.peg.3355"/>
<organism evidence="1 2">
    <name type="scientific">Roseovarius tolerans</name>
    <dbReference type="NCBI Taxonomy" id="74031"/>
    <lineage>
        <taxon>Bacteria</taxon>
        <taxon>Pseudomonadati</taxon>
        <taxon>Pseudomonadota</taxon>
        <taxon>Alphaproteobacteria</taxon>
        <taxon>Rhodobacterales</taxon>
        <taxon>Roseobacteraceae</taxon>
        <taxon>Roseovarius</taxon>
    </lineage>
</organism>
<dbReference type="RefSeq" id="WP_160316386.1">
    <property type="nucleotide sequence ID" value="NZ_CP118494.1"/>
</dbReference>
<comment type="caution">
    <text evidence="1">The sequence shown here is derived from an EMBL/GenBank/DDBJ whole genome shotgun (WGS) entry which is preliminary data.</text>
</comment>
<evidence type="ECO:0000313" key="2">
    <source>
        <dbReference type="Proteomes" id="UP000037046"/>
    </source>
</evidence>
<name>A0A0L6CQY0_9RHOB</name>
<gene>
    <name evidence="1" type="ORF">ROTO_32860</name>
</gene>
<evidence type="ECO:0000313" key="1">
    <source>
        <dbReference type="EMBL" id="KNX40162.1"/>
    </source>
</evidence>
<dbReference type="Proteomes" id="UP000037046">
    <property type="component" value="Unassembled WGS sequence"/>
</dbReference>
<accession>A0A0L6CQY0</accession>
<keyword evidence="2" id="KW-1185">Reference proteome</keyword>